<evidence type="ECO:0000259" key="7">
    <source>
        <dbReference type="PROSITE" id="PS50066"/>
    </source>
</evidence>
<accession>A0A1S2XZ58</accession>
<dbReference type="FunFam" id="3.40.1810.10:FF:000006">
    <property type="entry name" value="Agamous-like MADS-box protein AGL62"/>
    <property type="match status" value="1"/>
</dbReference>
<dbReference type="PANTHER" id="PTHR11945:SF818">
    <property type="entry name" value="AGAMOUS-LIKE MADS-BOX PROTEIN AGL62"/>
    <property type="match status" value="1"/>
</dbReference>
<comment type="subcellular location">
    <subcellularLocation>
        <location evidence="1">Nucleus</location>
    </subcellularLocation>
</comment>
<dbReference type="eggNOG" id="KOG0014">
    <property type="taxonomic scope" value="Eukaryota"/>
</dbReference>
<dbReference type="SUPFAM" id="SSF55455">
    <property type="entry name" value="SRF-like"/>
    <property type="match status" value="1"/>
</dbReference>
<dbReference type="Gene3D" id="3.40.1810.10">
    <property type="entry name" value="Transcription factor, MADS-box"/>
    <property type="match status" value="1"/>
</dbReference>
<evidence type="ECO:0000256" key="6">
    <source>
        <dbReference type="SAM" id="MobiDB-lite"/>
    </source>
</evidence>
<dbReference type="GO" id="GO:0000978">
    <property type="term" value="F:RNA polymerase II cis-regulatory region sequence-specific DNA binding"/>
    <property type="evidence" value="ECO:0007669"/>
    <property type="project" value="TreeGrafter"/>
</dbReference>
<keyword evidence="3" id="KW-0238">DNA-binding</keyword>
<evidence type="ECO:0000256" key="2">
    <source>
        <dbReference type="ARBA" id="ARBA00023015"/>
    </source>
</evidence>
<dbReference type="PANTHER" id="PTHR11945">
    <property type="entry name" value="MADS BOX PROTEIN"/>
    <property type="match status" value="1"/>
</dbReference>
<dbReference type="GO" id="GO:0045944">
    <property type="term" value="P:positive regulation of transcription by RNA polymerase II"/>
    <property type="evidence" value="ECO:0007669"/>
    <property type="project" value="InterPro"/>
</dbReference>
<dbReference type="STRING" id="3827.A0A1S2XZ58"/>
<dbReference type="RefSeq" id="XP_004496798.1">
    <property type="nucleotide sequence ID" value="XM_004496741.1"/>
</dbReference>
<dbReference type="InterPro" id="IPR033896">
    <property type="entry name" value="MEF2-like_N"/>
</dbReference>
<dbReference type="KEGG" id="cam:101514351"/>
<keyword evidence="2" id="KW-0805">Transcription regulation</keyword>
<dbReference type="AlphaFoldDB" id="A0A1S2XZ58"/>
<organism evidence="8 9">
    <name type="scientific">Cicer arietinum</name>
    <name type="common">Chickpea</name>
    <name type="synonym">Garbanzo</name>
    <dbReference type="NCBI Taxonomy" id="3827"/>
    <lineage>
        <taxon>Eukaryota</taxon>
        <taxon>Viridiplantae</taxon>
        <taxon>Streptophyta</taxon>
        <taxon>Embryophyta</taxon>
        <taxon>Tracheophyta</taxon>
        <taxon>Spermatophyta</taxon>
        <taxon>Magnoliopsida</taxon>
        <taxon>eudicotyledons</taxon>
        <taxon>Gunneridae</taxon>
        <taxon>Pentapetalae</taxon>
        <taxon>rosids</taxon>
        <taxon>fabids</taxon>
        <taxon>Fabales</taxon>
        <taxon>Fabaceae</taxon>
        <taxon>Papilionoideae</taxon>
        <taxon>50 kb inversion clade</taxon>
        <taxon>NPAAA clade</taxon>
        <taxon>Hologalegina</taxon>
        <taxon>IRL clade</taxon>
        <taxon>Cicereae</taxon>
        <taxon>Cicer</taxon>
    </lineage>
</organism>
<gene>
    <name evidence="9" type="primary">LOC101514351</name>
</gene>
<protein>
    <submittedName>
        <fullName evidence="9">Agamous-like MADS-box protein AGL62</fullName>
    </submittedName>
</protein>
<evidence type="ECO:0000256" key="1">
    <source>
        <dbReference type="ARBA" id="ARBA00004123"/>
    </source>
</evidence>
<dbReference type="GO" id="GO:0005634">
    <property type="term" value="C:nucleus"/>
    <property type="evidence" value="ECO:0007669"/>
    <property type="project" value="UniProtKB-SubCell"/>
</dbReference>
<keyword evidence="8" id="KW-1185">Reference proteome</keyword>
<dbReference type="SMART" id="SM00432">
    <property type="entry name" value="MADS"/>
    <property type="match status" value="1"/>
</dbReference>
<dbReference type="PaxDb" id="3827-XP_004496798.1"/>
<evidence type="ECO:0000313" key="8">
    <source>
        <dbReference type="Proteomes" id="UP000087171"/>
    </source>
</evidence>
<name>A0A1S2XZ58_CICAR</name>
<dbReference type="PROSITE" id="PS50066">
    <property type="entry name" value="MADS_BOX_2"/>
    <property type="match status" value="1"/>
</dbReference>
<dbReference type="GeneID" id="101514351"/>
<dbReference type="PRINTS" id="PR00404">
    <property type="entry name" value="MADSDOMAIN"/>
</dbReference>
<dbReference type="Gene3D" id="6.10.140.920">
    <property type="match status" value="1"/>
</dbReference>
<dbReference type="InterPro" id="IPR036879">
    <property type="entry name" value="TF_MADSbox_sf"/>
</dbReference>
<proteinExistence type="predicted"/>
<dbReference type="CDD" id="cd00265">
    <property type="entry name" value="MADS_MEF2_like"/>
    <property type="match status" value="1"/>
</dbReference>
<feature type="compositionally biased region" description="Basic residues" evidence="6">
    <location>
        <begin position="1"/>
        <end position="10"/>
    </location>
</feature>
<sequence>MSTRRKSRGRQKVEMKKMSNESNLQVTFSKHRSGLFKKASELCTLCGAKVALVVFSPAEKVFSFDHPNVDIVIDRYLSLALPQHNGTMQFIETHHSANVCELNKTVTQAINQLHVEKKCGDELNNSCKATEAQFWSACPIDGMNRTQLELFKKALKELKKLVAQHVERIVIHGASTQTLPFFLENSFTSNNSVPPHQQQVQMYPLQFFQNPVTPPPHLFDFNNMGVGYGPTKFF</sequence>
<reference evidence="8" key="1">
    <citation type="journal article" date="2013" name="Nat. Biotechnol.">
        <title>Draft genome sequence of chickpea (Cicer arietinum) provides a resource for trait improvement.</title>
        <authorList>
            <person name="Varshney R.K."/>
            <person name="Song C."/>
            <person name="Saxena R.K."/>
            <person name="Azam S."/>
            <person name="Yu S."/>
            <person name="Sharpe A.G."/>
            <person name="Cannon S."/>
            <person name="Baek J."/>
            <person name="Rosen B.D."/>
            <person name="Tar'an B."/>
            <person name="Millan T."/>
            <person name="Zhang X."/>
            <person name="Ramsay L.D."/>
            <person name="Iwata A."/>
            <person name="Wang Y."/>
            <person name="Nelson W."/>
            <person name="Farmer A.D."/>
            <person name="Gaur P.M."/>
            <person name="Soderlund C."/>
            <person name="Penmetsa R.V."/>
            <person name="Xu C."/>
            <person name="Bharti A.K."/>
            <person name="He W."/>
            <person name="Winter P."/>
            <person name="Zhao S."/>
            <person name="Hane J.K."/>
            <person name="Carrasquilla-Garcia N."/>
            <person name="Condie J.A."/>
            <person name="Upadhyaya H.D."/>
            <person name="Luo M.C."/>
            <person name="Thudi M."/>
            <person name="Gowda C.L."/>
            <person name="Singh N.P."/>
            <person name="Lichtenzveig J."/>
            <person name="Gali K.K."/>
            <person name="Rubio J."/>
            <person name="Nadarajan N."/>
            <person name="Dolezel J."/>
            <person name="Bansal K.C."/>
            <person name="Xu X."/>
            <person name="Edwards D."/>
            <person name="Zhang G."/>
            <person name="Kahl G."/>
            <person name="Gil J."/>
            <person name="Singh K.B."/>
            <person name="Datta S.K."/>
            <person name="Jackson S.A."/>
            <person name="Wang J."/>
            <person name="Cook D.R."/>
        </authorList>
    </citation>
    <scope>NUCLEOTIDE SEQUENCE [LARGE SCALE GENOMIC DNA]</scope>
    <source>
        <strain evidence="8">cv. CDC Frontier</strain>
    </source>
</reference>
<feature type="domain" description="MADS-box" evidence="7">
    <location>
        <begin position="8"/>
        <end position="68"/>
    </location>
</feature>
<evidence type="ECO:0000256" key="5">
    <source>
        <dbReference type="ARBA" id="ARBA00023242"/>
    </source>
</evidence>
<evidence type="ECO:0000256" key="3">
    <source>
        <dbReference type="ARBA" id="ARBA00023125"/>
    </source>
</evidence>
<keyword evidence="5" id="KW-0539">Nucleus</keyword>
<dbReference type="GO" id="GO:0046983">
    <property type="term" value="F:protein dimerization activity"/>
    <property type="evidence" value="ECO:0007669"/>
    <property type="project" value="InterPro"/>
</dbReference>
<dbReference type="Proteomes" id="UP000087171">
    <property type="component" value="Chromosome Ca4"/>
</dbReference>
<reference evidence="9" key="2">
    <citation type="submission" date="2025-08" db="UniProtKB">
        <authorList>
            <consortium name="RefSeq"/>
        </authorList>
    </citation>
    <scope>IDENTIFICATION</scope>
    <source>
        <tissue evidence="9">Etiolated seedlings</tissue>
    </source>
</reference>
<dbReference type="GO" id="GO:0000981">
    <property type="term" value="F:DNA-binding transcription factor activity, RNA polymerase II-specific"/>
    <property type="evidence" value="ECO:0007669"/>
    <property type="project" value="TreeGrafter"/>
</dbReference>
<dbReference type="OrthoDB" id="1933443at2759"/>
<dbReference type="InterPro" id="IPR002100">
    <property type="entry name" value="TF_MADSbox"/>
</dbReference>
<evidence type="ECO:0000313" key="9">
    <source>
        <dbReference type="RefSeq" id="XP_004496798.1"/>
    </source>
</evidence>
<feature type="region of interest" description="Disordered" evidence="6">
    <location>
        <begin position="1"/>
        <end position="21"/>
    </location>
</feature>
<keyword evidence="4" id="KW-0804">Transcription</keyword>
<dbReference type="Pfam" id="PF00319">
    <property type="entry name" value="SRF-TF"/>
    <property type="match status" value="1"/>
</dbReference>
<evidence type="ECO:0000256" key="4">
    <source>
        <dbReference type="ARBA" id="ARBA00023163"/>
    </source>
</evidence>